<comment type="caution">
    <text evidence="3">The sequence shown here is derived from an EMBL/GenBank/DDBJ whole genome shotgun (WGS) entry which is preliminary data.</text>
</comment>
<feature type="transmembrane region" description="Helical" evidence="2">
    <location>
        <begin position="141"/>
        <end position="166"/>
    </location>
</feature>
<sequence length="222" mass="22920">MAAAIATTAAPPWITPAAVLGAIFSKRADIVDLQLCGSGNAPYCFEYALSESLNALSTIHSYGCSASPATVLALMSATNAEEGDTASQNSKISATGIFTGTTQSGIDTTMRTSSSGSVGNTSAAGSSKGGSDHPILSPGEIAGIVIAGVACLVMIAFLVYCLRGWLRRQIGIIRRHQQPTGPIVMPYEPTDGGFTELKSFAPATAQTAQWAATVNAQNHYHH</sequence>
<protein>
    <submittedName>
        <fullName evidence="3">Uncharacterized protein</fullName>
    </submittedName>
</protein>
<dbReference type="Proteomes" id="UP001310594">
    <property type="component" value="Unassembled WGS sequence"/>
</dbReference>
<accession>A0AAN7W650</accession>
<organism evidence="3 4">
    <name type="scientific">Elasticomyces elasticus</name>
    <dbReference type="NCBI Taxonomy" id="574655"/>
    <lineage>
        <taxon>Eukaryota</taxon>
        <taxon>Fungi</taxon>
        <taxon>Dikarya</taxon>
        <taxon>Ascomycota</taxon>
        <taxon>Pezizomycotina</taxon>
        <taxon>Dothideomycetes</taxon>
        <taxon>Dothideomycetidae</taxon>
        <taxon>Mycosphaerellales</taxon>
        <taxon>Teratosphaeriaceae</taxon>
        <taxon>Elasticomyces</taxon>
    </lineage>
</organism>
<dbReference type="EMBL" id="JAVRQU010000010">
    <property type="protein sequence ID" value="KAK5698263.1"/>
    <property type="molecule type" value="Genomic_DNA"/>
</dbReference>
<evidence type="ECO:0000256" key="1">
    <source>
        <dbReference type="SAM" id="MobiDB-lite"/>
    </source>
</evidence>
<evidence type="ECO:0000313" key="3">
    <source>
        <dbReference type="EMBL" id="KAK5698263.1"/>
    </source>
</evidence>
<feature type="region of interest" description="Disordered" evidence="1">
    <location>
        <begin position="105"/>
        <end position="132"/>
    </location>
</feature>
<name>A0AAN7W650_9PEZI</name>
<keyword evidence="2" id="KW-0812">Transmembrane</keyword>
<proteinExistence type="predicted"/>
<reference evidence="3" key="1">
    <citation type="submission" date="2023-08" db="EMBL/GenBank/DDBJ databases">
        <title>Black Yeasts Isolated from many extreme environments.</title>
        <authorList>
            <person name="Coleine C."/>
            <person name="Stajich J.E."/>
            <person name="Selbmann L."/>
        </authorList>
    </citation>
    <scope>NUCLEOTIDE SEQUENCE</scope>
    <source>
        <strain evidence="3">CCFEE 5810</strain>
    </source>
</reference>
<evidence type="ECO:0000313" key="4">
    <source>
        <dbReference type="Proteomes" id="UP001310594"/>
    </source>
</evidence>
<keyword evidence="2" id="KW-1133">Transmembrane helix</keyword>
<dbReference type="AlphaFoldDB" id="A0AAN7W650"/>
<keyword evidence="2" id="KW-0472">Membrane</keyword>
<feature type="compositionally biased region" description="Polar residues" evidence="1">
    <location>
        <begin position="105"/>
        <end position="125"/>
    </location>
</feature>
<evidence type="ECO:0000256" key="2">
    <source>
        <dbReference type="SAM" id="Phobius"/>
    </source>
</evidence>
<gene>
    <name evidence="3" type="ORF">LTR97_007224</name>
</gene>